<evidence type="ECO:0000256" key="7">
    <source>
        <dbReference type="ARBA" id="ARBA00023136"/>
    </source>
</evidence>
<dbReference type="EMBL" id="ONZQ02000007">
    <property type="protein sequence ID" value="SPO02872.1"/>
    <property type="molecule type" value="Genomic_DNA"/>
</dbReference>
<dbReference type="PANTHER" id="PTHR14360">
    <property type="entry name" value="PROTEIN FMP32, MITOCHONDRIAL"/>
    <property type="match status" value="1"/>
</dbReference>
<evidence type="ECO:0000313" key="10">
    <source>
        <dbReference type="Proteomes" id="UP001187682"/>
    </source>
</evidence>
<evidence type="ECO:0008006" key="11">
    <source>
        <dbReference type="Google" id="ProtNLM"/>
    </source>
</evidence>
<sequence length="350" mass="38644">MPTGRSLLLRLARPVGRRHHATYTRRGKAVQPPPADSAGAEPARDVPPEHAAEDASRGPEPSTDAELKSSADGAAGADEQQQQPTASRHDKAGPIDAILYMREPSLMSPPRMARKQPSGPLTHYFDTYAIVNRLTDAGFQRGQAITTMKAVRALLGDKMGEAQGRLVSRSDVDNESYLFKAACSELSTEVRNNRRAADDAMREQRMRLQHDTDVLWQTLNHELLTLNDTVRGLFDDRKMAVREEQKANAGAIQKINYKIGTMLSSDTKSDIEGLRWVLIRRSALGMAFMAVVSLATLRYAAYVNQQRKEEAERKRKAKAKAKAAEEEERRKDPAEVVMDVAAAAAVISLS</sequence>
<evidence type="ECO:0000256" key="5">
    <source>
        <dbReference type="ARBA" id="ARBA00023054"/>
    </source>
</evidence>
<evidence type="ECO:0000256" key="4">
    <source>
        <dbReference type="ARBA" id="ARBA00022989"/>
    </source>
</evidence>
<dbReference type="PANTHER" id="PTHR14360:SF12">
    <property type="entry name" value="MOZ PROTEIN REPRESENTS A CHROMATIN-ASSOCIATED ACETYLTRANSFERASE"/>
    <property type="match status" value="1"/>
</dbReference>
<reference evidence="9" key="1">
    <citation type="submission" date="2018-03" db="EMBL/GenBank/DDBJ databases">
        <authorList>
            <person name="Guldener U."/>
        </authorList>
    </citation>
    <scope>NUCLEOTIDE SEQUENCE</scope>
</reference>
<protein>
    <recommendedName>
        <fullName evidence="11">DUF1640 domain-containing protein</fullName>
    </recommendedName>
</protein>
<accession>A0AAE8MYI4</accession>
<keyword evidence="10" id="KW-1185">Reference proteome</keyword>
<feature type="region of interest" description="Disordered" evidence="8">
    <location>
        <begin position="1"/>
        <end position="93"/>
    </location>
</feature>
<keyword evidence="7" id="KW-0472">Membrane</keyword>
<dbReference type="GO" id="GO:0005739">
    <property type="term" value="C:mitochondrion"/>
    <property type="evidence" value="ECO:0007669"/>
    <property type="project" value="UniProtKB-SubCell"/>
</dbReference>
<feature type="compositionally biased region" description="Low complexity" evidence="8">
    <location>
        <begin position="71"/>
        <end position="83"/>
    </location>
</feature>
<keyword evidence="4" id="KW-1133">Transmembrane helix</keyword>
<evidence type="ECO:0000256" key="3">
    <source>
        <dbReference type="ARBA" id="ARBA00022692"/>
    </source>
</evidence>
<evidence type="ECO:0000256" key="8">
    <source>
        <dbReference type="SAM" id="MobiDB-lite"/>
    </source>
</evidence>
<comment type="caution">
    <text evidence="9">The sequence shown here is derived from an EMBL/GenBank/DDBJ whole genome shotgun (WGS) entry which is preliminary data.</text>
</comment>
<comment type="subcellular location">
    <subcellularLocation>
        <location evidence="2">Membrane</location>
    </subcellularLocation>
    <subcellularLocation>
        <location evidence="1">Mitochondrion</location>
    </subcellularLocation>
</comment>
<feature type="compositionally biased region" description="Basic residues" evidence="8">
    <location>
        <begin position="15"/>
        <end position="28"/>
    </location>
</feature>
<feature type="compositionally biased region" description="Basic and acidic residues" evidence="8">
    <location>
        <begin position="42"/>
        <end position="57"/>
    </location>
</feature>
<keyword evidence="5" id="KW-0175">Coiled coil</keyword>
<proteinExistence type="predicted"/>
<evidence type="ECO:0000256" key="1">
    <source>
        <dbReference type="ARBA" id="ARBA00004173"/>
    </source>
</evidence>
<feature type="region of interest" description="Disordered" evidence="8">
    <location>
        <begin position="310"/>
        <end position="333"/>
    </location>
</feature>
<evidence type="ECO:0000256" key="6">
    <source>
        <dbReference type="ARBA" id="ARBA00023128"/>
    </source>
</evidence>
<evidence type="ECO:0000313" key="9">
    <source>
        <dbReference type="EMBL" id="SPO02872.1"/>
    </source>
</evidence>
<dbReference type="Proteomes" id="UP001187682">
    <property type="component" value="Unassembled WGS sequence"/>
</dbReference>
<organism evidence="9 10">
    <name type="scientific">Cephalotrichum gorgonifer</name>
    <dbReference type="NCBI Taxonomy" id="2041049"/>
    <lineage>
        <taxon>Eukaryota</taxon>
        <taxon>Fungi</taxon>
        <taxon>Dikarya</taxon>
        <taxon>Ascomycota</taxon>
        <taxon>Pezizomycotina</taxon>
        <taxon>Sordariomycetes</taxon>
        <taxon>Hypocreomycetidae</taxon>
        <taxon>Microascales</taxon>
        <taxon>Microascaceae</taxon>
        <taxon>Cephalotrichum</taxon>
    </lineage>
</organism>
<dbReference type="InterPro" id="IPR024461">
    <property type="entry name" value="CCDC90-like"/>
</dbReference>
<gene>
    <name evidence="9" type="ORF">DNG_05550</name>
</gene>
<keyword evidence="3" id="KW-0812">Transmembrane</keyword>
<dbReference type="AlphaFoldDB" id="A0AAE8MYI4"/>
<evidence type="ECO:0000256" key="2">
    <source>
        <dbReference type="ARBA" id="ARBA00004370"/>
    </source>
</evidence>
<dbReference type="Pfam" id="PF07798">
    <property type="entry name" value="CCDC90-like"/>
    <property type="match status" value="1"/>
</dbReference>
<dbReference type="GO" id="GO:0016020">
    <property type="term" value="C:membrane"/>
    <property type="evidence" value="ECO:0007669"/>
    <property type="project" value="UniProtKB-SubCell"/>
</dbReference>
<dbReference type="Gene3D" id="1.20.5.340">
    <property type="match status" value="1"/>
</dbReference>
<feature type="compositionally biased region" description="Basic and acidic residues" evidence="8">
    <location>
        <begin position="322"/>
        <end position="333"/>
    </location>
</feature>
<keyword evidence="6" id="KW-0496">Mitochondrion</keyword>
<name>A0AAE8MYI4_9PEZI</name>